<gene>
    <name evidence="2" type="ORF">HBF26_12190</name>
</gene>
<comment type="caution">
    <text evidence="2">The sequence shown here is derived from an EMBL/GenBank/DDBJ whole genome shotgun (WGS) entry which is preliminary data.</text>
</comment>
<dbReference type="InterPro" id="IPR037401">
    <property type="entry name" value="SnoaL-like"/>
</dbReference>
<dbReference type="Pfam" id="PF12680">
    <property type="entry name" value="SnoaL_2"/>
    <property type="match status" value="1"/>
</dbReference>
<dbReference type="RefSeq" id="WP_167126654.1">
    <property type="nucleotide sequence ID" value="NZ_JAAQQR010000005.1"/>
</dbReference>
<keyword evidence="3" id="KW-1185">Reference proteome</keyword>
<name>A0ABX0Q5Q1_9GAMM</name>
<dbReference type="SUPFAM" id="SSF54427">
    <property type="entry name" value="NTF2-like"/>
    <property type="match status" value="1"/>
</dbReference>
<dbReference type="Gene3D" id="3.10.450.50">
    <property type="match status" value="1"/>
</dbReference>
<sequence length="137" mass="15359">MTTTNERTAGQVVQSYLDTFFSKDLEKTLACLTDDVVWKVQGAPDVPTIGVRKGKDAVREWMALFPPNFVPLDFQVERIYESGDQAVLTGHFTHRIVSTGKNFSSDFAVICTVRDGKIAAYNFIEDSYGLWRAFQPG</sequence>
<evidence type="ECO:0000313" key="2">
    <source>
        <dbReference type="EMBL" id="NID05651.1"/>
    </source>
</evidence>
<protein>
    <submittedName>
        <fullName evidence="2">Nuclear transport factor 2 family protein</fullName>
    </submittedName>
</protein>
<dbReference type="InterPro" id="IPR032710">
    <property type="entry name" value="NTF2-like_dom_sf"/>
</dbReference>
<proteinExistence type="predicted"/>
<dbReference type="Proteomes" id="UP001429601">
    <property type="component" value="Unassembled WGS sequence"/>
</dbReference>
<evidence type="ECO:0000313" key="3">
    <source>
        <dbReference type="Proteomes" id="UP001429601"/>
    </source>
</evidence>
<reference evidence="2 3" key="1">
    <citation type="journal article" date="2011" name="Curr. Microbiol.">
        <title>Luteibacter jiangsuensis sp. nov.: a methamidophos-degrading bacterium isolated from a methamidophos-manufacturing factory.</title>
        <authorList>
            <person name="Wang L."/>
            <person name="Wang G.L."/>
            <person name="Li S.P."/>
            <person name="Jiang J.D."/>
        </authorList>
    </citation>
    <scope>NUCLEOTIDE SEQUENCE [LARGE SCALE GENOMIC DNA]</scope>
    <source>
        <strain evidence="2 3">CGMCC 1.10133</strain>
    </source>
</reference>
<evidence type="ECO:0000259" key="1">
    <source>
        <dbReference type="Pfam" id="PF12680"/>
    </source>
</evidence>
<accession>A0ABX0Q5Q1</accession>
<feature type="domain" description="SnoaL-like" evidence="1">
    <location>
        <begin position="13"/>
        <end position="120"/>
    </location>
</feature>
<dbReference type="EMBL" id="JAAQQR010000005">
    <property type="protein sequence ID" value="NID05651.1"/>
    <property type="molecule type" value="Genomic_DNA"/>
</dbReference>
<organism evidence="2 3">
    <name type="scientific">Luteibacter jiangsuensis</name>
    <dbReference type="NCBI Taxonomy" id="637577"/>
    <lineage>
        <taxon>Bacteria</taxon>
        <taxon>Pseudomonadati</taxon>
        <taxon>Pseudomonadota</taxon>
        <taxon>Gammaproteobacteria</taxon>
        <taxon>Lysobacterales</taxon>
        <taxon>Rhodanobacteraceae</taxon>
        <taxon>Luteibacter</taxon>
    </lineage>
</organism>